<sequence>MQICKECGIAVNTVKSWLSVLEASYIIFLLRPHHKNFRKRLIKSPKLYFIDVGLAAYLLDIQDETHVKNHPLRGFLFETFIVAEILKKRFNNIKTHNLYYFRDNVGNEVDVLMDLGSEVIPIEIKSGQTMNDEFFKGLNYYRTRNPTVKQSWLIYGGDKYYQDGEHKICPYDQMNRRIVKL</sequence>
<dbReference type="Proteomes" id="UP000030652">
    <property type="component" value="Unassembled WGS sequence"/>
</dbReference>
<accession>A0A0B0EIP2</accession>
<evidence type="ECO:0000259" key="1">
    <source>
        <dbReference type="Pfam" id="PF13635"/>
    </source>
</evidence>
<organism evidence="2 3">
    <name type="scientific">Candidatus Scalindua brodae</name>
    <dbReference type="NCBI Taxonomy" id="237368"/>
    <lineage>
        <taxon>Bacteria</taxon>
        <taxon>Pseudomonadati</taxon>
        <taxon>Planctomycetota</taxon>
        <taxon>Candidatus Brocadiia</taxon>
        <taxon>Candidatus Brocadiales</taxon>
        <taxon>Candidatus Scalinduaceae</taxon>
        <taxon>Candidatus Scalindua</taxon>
    </lineage>
</organism>
<evidence type="ECO:0000313" key="2">
    <source>
        <dbReference type="EMBL" id="KHE90590.1"/>
    </source>
</evidence>
<feature type="domain" description="DUF4143" evidence="1">
    <location>
        <begin position="2"/>
        <end position="127"/>
    </location>
</feature>
<gene>
    <name evidence="2" type="ORF">SCABRO_03697</name>
</gene>
<dbReference type="AlphaFoldDB" id="A0A0B0EIP2"/>
<reference evidence="2 3" key="1">
    <citation type="submission" date="2014-10" db="EMBL/GenBank/DDBJ databases">
        <title>Draft genome of anammox bacterium scalindua brodae, obtained using differential coverage binning of sequence data from two enrichment reactors.</title>
        <authorList>
            <person name="Speth D.R."/>
            <person name="Russ L."/>
            <person name="Kartal B."/>
            <person name="Op den Camp H.J."/>
            <person name="Dutilh B.E."/>
            <person name="Jetten M.S."/>
        </authorList>
    </citation>
    <scope>NUCLEOTIDE SEQUENCE [LARGE SCALE GENOMIC DNA]</scope>
    <source>
        <strain evidence="2">RU1</strain>
    </source>
</reference>
<dbReference type="Pfam" id="PF13635">
    <property type="entry name" value="DUF4143"/>
    <property type="match status" value="1"/>
</dbReference>
<dbReference type="InterPro" id="IPR025420">
    <property type="entry name" value="DUF4143"/>
</dbReference>
<name>A0A0B0EIP2_9BACT</name>
<dbReference type="PANTHER" id="PTHR43566">
    <property type="entry name" value="CONSERVED PROTEIN"/>
    <property type="match status" value="1"/>
</dbReference>
<dbReference type="PANTHER" id="PTHR43566:SF2">
    <property type="entry name" value="DUF4143 DOMAIN-CONTAINING PROTEIN"/>
    <property type="match status" value="1"/>
</dbReference>
<proteinExistence type="predicted"/>
<dbReference type="eggNOG" id="COG1373">
    <property type="taxonomic scope" value="Bacteria"/>
</dbReference>
<comment type="caution">
    <text evidence="2">The sequence shown here is derived from an EMBL/GenBank/DDBJ whole genome shotgun (WGS) entry which is preliminary data.</text>
</comment>
<dbReference type="EMBL" id="JRYO01000255">
    <property type="protein sequence ID" value="KHE90590.1"/>
    <property type="molecule type" value="Genomic_DNA"/>
</dbReference>
<protein>
    <recommendedName>
        <fullName evidence="1">DUF4143 domain-containing protein</fullName>
    </recommendedName>
</protein>
<evidence type="ECO:0000313" key="3">
    <source>
        <dbReference type="Proteomes" id="UP000030652"/>
    </source>
</evidence>